<gene>
    <name evidence="1" type="ORF">SGHV134</name>
</gene>
<proteinExistence type="predicted"/>
<evidence type="ECO:0000313" key="2">
    <source>
        <dbReference type="Proteomes" id="UP000011301"/>
    </source>
</evidence>
<keyword evidence="2" id="KW-1185">Reference proteome</keyword>
<evidence type="ECO:0000313" key="1">
    <source>
        <dbReference type="EMBL" id="ABQ08907.1"/>
    </source>
</evidence>
<accession>B0YLT8</accession>
<organism evidence="1 2">
    <name type="scientific">Glossina hytrovirus (isolate Glossina pallidipes/Ethiopia/Seibersdorf/-)</name>
    <name type="common">GHV</name>
    <dbReference type="NCBI Taxonomy" id="379529"/>
    <lineage>
        <taxon>Viruses</taxon>
        <taxon>Viruses incertae sedis</taxon>
        <taxon>Naldaviricetes</taxon>
        <taxon>Lefavirales</taxon>
        <taxon>Hytrosaviridae</taxon>
        <taxon>Glossinavirus</taxon>
        <taxon>Glossinavirus glopallidipedis</taxon>
    </lineage>
</organism>
<dbReference type="EMBL" id="EF568108">
    <property type="protein sequence ID" value="ABQ08907.1"/>
    <property type="molecule type" value="Genomic_DNA"/>
</dbReference>
<protein>
    <submittedName>
        <fullName evidence="1">Uncharacterized protein</fullName>
    </submittedName>
</protein>
<name>B0YLT8_GHVS</name>
<sequence>MHILATTMNELKLLIQQAIRNTKELMQTIAVLGEQMPSKREDVEKSYRELIEKSEMLQTMIESLDTFHRNNEATIHHLKKINMFLEEEHARLKMKYLVL</sequence>
<reference evidence="1 2" key="1">
    <citation type="journal article" date="2007" name="J. Virol. Methods">
        <title>Development of a non-destructive PCR method for detection of the salivary gland hypertrophy virus (SGHV) in tsetse flies.</title>
        <authorList>
            <person name="Abd-Alla A."/>
            <person name="Bossin H."/>
            <person name="Cousserans F."/>
            <person name="Parker A."/>
            <person name="Bergoin M."/>
            <person name="Robinson A."/>
        </authorList>
    </citation>
    <scope>NUCLEOTIDE SEQUENCE [LARGE SCALE GENOMIC DNA]</scope>
    <source>
        <strain evidence="2">Isolate Glossina pallidipes/Ethiopia/Seibersdorf/-</strain>
    </source>
</reference>
<organismHost>
    <name type="scientific">Glossina</name>
    <name type="common">tsetse flies</name>
    <dbReference type="NCBI Taxonomy" id="7393"/>
</organismHost>
<dbReference type="Proteomes" id="UP000011301">
    <property type="component" value="Segment"/>
</dbReference>
<reference evidence="1 2" key="2">
    <citation type="journal article" date="2008" name="J. Virol.">
        <title>Genome analysis of a Glossina pallidipes salivary gland hypertrophy virus reveals a novel, large, double-stranded circular DNA virus.</title>
        <authorList>
            <person name="Abd-Alla A.M."/>
            <person name="Cousserans F."/>
            <person name="Parker A.G."/>
            <person name="Jehle J.A."/>
            <person name="Parker N.J."/>
            <person name="Vlak J.M."/>
            <person name="Robinson A.S."/>
            <person name="Bergoin M."/>
        </authorList>
    </citation>
    <scope>NUCLEOTIDE SEQUENCE [LARGE SCALE GENOMIC DNA]</scope>
    <source>
        <strain evidence="2">Isolate Glossina pallidipes/Ethiopia/Seibersdorf/-</strain>
    </source>
</reference>
<dbReference type="GeneID" id="5950968"/>
<dbReference type="RefSeq" id="YP_001687082.1">
    <property type="nucleotide sequence ID" value="NC_010356.1"/>
</dbReference>
<dbReference type="KEGG" id="vg:5950968"/>